<protein>
    <recommendedName>
        <fullName evidence="6">Prokaryotic-type class I peptide chain release factors domain-containing protein</fullName>
    </recommendedName>
</protein>
<dbReference type="FunFam" id="3.30.160.20:FF:000065">
    <property type="entry name" value="Peptidyl-tRNA hydrolase domain protein"/>
    <property type="match status" value="1"/>
</dbReference>
<feature type="compositionally biased region" description="Basic residues" evidence="5">
    <location>
        <begin position="95"/>
        <end position="108"/>
    </location>
</feature>
<dbReference type="InterPro" id="IPR052405">
    <property type="entry name" value="Mito_Transl_Release_Factor"/>
</dbReference>
<dbReference type="GO" id="GO:0005739">
    <property type="term" value="C:mitochondrion"/>
    <property type="evidence" value="ECO:0007669"/>
    <property type="project" value="UniProtKB-SubCell"/>
</dbReference>
<evidence type="ECO:0000313" key="8">
    <source>
        <dbReference type="Proteomes" id="UP000267821"/>
    </source>
</evidence>
<comment type="similarity">
    <text evidence="2">Belongs to the prokaryotic/mitochondrial release factor family.</text>
</comment>
<dbReference type="AlphaFoldDB" id="A0A3N4LR50"/>
<accession>A0A3N4LR50</accession>
<evidence type="ECO:0000256" key="3">
    <source>
        <dbReference type="ARBA" id="ARBA00022946"/>
    </source>
</evidence>
<dbReference type="InterPro" id="IPR000352">
    <property type="entry name" value="Pep_chain_release_fac_I"/>
</dbReference>
<feature type="compositionally biased region" description="Basic residues" evidence="5">
    <location>
        <begin position="184"/>
        <end position="193"/>
    </location>
</feature>
<dbReference type="Gene3D" id="3.30.160.20">
    <property type="match status" value="1"/>
</dbReference>
<evidence type="ECO:0000256" key="4">
    <source>
        <dbReference type="ARBA" id="ARBA00023128"/>
    </source>
</evidence>
<feature type="domain" description="Prokaryotic-type class I peptide chain release factors" evidence="6">
    <location>
        <begin position="12"/>
        <end position="109"/>
    </location>
</feature>
<feature type="region of interest" description="Disordered" evidence="5">
    <location>
        <begin position="79"/>
        <end position="208"/>
    </location>
</feature>
<evidence type="ECO:0000313" key="7">
    <source>
        <dbReference type="EMBL" id="RPB25393.1"/>
    </source>
</evidence>
<evidence type="ECO:0000256" key="5">
    <source>
        <dbReference type="SAM" id="MobiDB-lite"/>
    </source>
</evidence>
<dbReference type="GO" id="GO:0032543">
    <property type="term" value="P:mitochondrial translation"/>
    <property type="evidence" value="ECO:0007669"/>
    <property type="project" value="UniProtKB-ARBA"/>
</dbReference>
<evidence type="ECO:0000256" key="1">
    <source>
        <dbReference type="ARBA" id="ARBA00004173"/>
    </source>
</evidence>
<dbReference type="OrthoDB" id="277888at2759"/>
<feature type="compositionally biased region" description="Acidic residues" evidence="5">
    <location>
        <begin position="153"/>
        <end position="178"/>
    </location>
</feature>
<feature type="region of interest" description="Disordered" evidence="5">
    <location>
        <begin position="226"/>
        <end position="245"/>
    </location>
</feature>
<dbReference type="InParanoid" id="A0A3N4LR50"/>
<dbReference type="Pfam" id="PF00472">
    <property type="entry name" value="RF-1"/>
    <property type="match status" value="1"/>
</dbReference>
<keyword evidence="8" id="KW-1185">Reference proteome</keyword>
<sequence>MWKKTSYPPRPKVKEEEIEEKFLKGSGPGGQKINKTNSAVQLRHIPTGIVIKSQATRSREQNRKIARRILAEKLEELEKGGESRAAVLRTEEGRRKRSKEKKARRKYAKLAAEENGGVVAAGAGAGAEDVGDGGDDIEDLEGKGEEWITANEAFEDEDDGDYDDDSEPSTDSSSDSELESDKPHSRKRPSPHTKTKDTKLEPEMSFDEEREFLRLSREFARELLEEEAKREVAESIWRSKGKGAE</sequence>
<dbReference type="EMBL" id="ML121538">
    <property type="protein sequence ID" value="RPB25393.1"/>
    <property type="molecule type" value="Genomic_DNA"/>
</dbReference>
<reference evidence="7 8" key="1">
    <citation type="journal article" date="2018" name="Nat. Ecol. Evol.">
        <title>Pezizomycetes genomes reveal the molecular basis of ectomycorrhizal truffle lifestyle.</title>
        <authorList>
            <person name="Murat C."/>
            <person name="Payen T."/>
            <person name="Noel B."/>
            <person name="Kuo A."/>
            <person name="Morin E."/>
            <person name="Chen J."/>
            <person name="Kohler A."/>
            <person name="Krizsan K."/>
            <person name="Balestrini R."/>
            <person name="Da Silva C."/>
            <person name="Montanini B."/>
            <person name="Hainaut M."/>
            <person name="Levati E."/>
            <person name="Barry K.W."/>
            <person name="Belfiori B."/>
            <person name="Cichocki N."/>
            <person name="Clum A."/>
            <person name="Dockter R.B."/>
            <person name="Fauchery L."/>
            <person name="Guy J."/>
            <person name="Iotti M."/>
            <person name="Le Tacon F."/>
            <person name="Lindquist E.A."/>
            <person name="Lipzen A."/>
            <person name="Malagnac F."/>
            <person name="Mello A."/>
            <person name="Molinier V."/>
            <person name="Miyauchi S."/>
            <person name="Poulain J."/>
            <person name="Riccioni C."/>
            <person name="Rubini A."/>
            <person name="Sitrit Y."/>
            <person name="Splivallo R."/>
            <person name="Traeger S."/>
            <person name="Wang M."/>
            <person name="Zifcakova L."/>
            <person name="Wipf D."/>
            <person name="Zambonelli A."/>
            <person name="Paolocci F."/>
            <person name="Nowrousian M."/>
            <person name="Ottonello S."/>
            <person name="Baldrian P."/>
            <person name="Spatafora J.W."/>
            <person name="Henrissat B."/>
            <person name="Nagy L.G."/>
            <person name="Aury J.M."/>
            <person name="Wincker P."/>
            <person name="Grigoriev I.V."/>
            <person name="Bonfante P."/>
            <person name="Martin F.M."/>
        </authorList>
    </citation>
    <scope>NUCLEOTIDE SEQUENCE [LARGE SCALE GENOMIC DNA]</scope>
    <source>
        <strain evidence="7 8">ATCC MYA-4762</strain>
    </source>
</reference>
<comment type="subcellular location">
    <subcellularLocation>
        <location evidence="1">Mitochondrion</location>
    </subcellularLocation>
</comment>
<dbReference type="SUPFAM" id="SSF75620">
    <property type="entry name" value="Release factor"/>
    <property type="match status" value="1"/>
</dbReference>
<dbReference type="InterPro" id="IPR045853">
    <property type="entry name" value="Pep_chain_release_fac_I_sf"/>
</dbReference>
<dbReference type="STRING" id="1051890.A0A3N4LR50"/>
<dbReference type="Proteomes" id="UP000267821">
    <property type="component" value="Unassembled WGS sequence"/>
</dbReference>
<gene>
    <name evidence="7" type="ORF">L211DRAFT_120559</name>
</gene>
<keyword evidence="4" id="KW-0496">Mitochondrion</keyword>
<name>A0A3N4LR50_9PEZI</name>
<dbReference type="PANTHER" id="PTHR46203:SF1">
    <property type="entry name" value="MITOCHONDRIAL TRANSLATION RELEASE FACTOR IN RESCUE"/>
    <property type="match status" value="1"/>
</dbReference>
<evidence type="ECO:0000256" key="2">
    <source>
        <dbReference type="ARBA" id="ARBA00010835"/>
    </source>
</evidence>
<proteinExistence type="inferred from homology"/>
<dbReference type="PANTHER" id="PTHR46203">
    <property type="entry name" value="PROBABLE PEPTIDE CHAIN RELEASE FACTOR C12ORF65"/>
    <property type="match status" value="1"/>
</dbReference>
<feature type="compositionally biased region" description="Acidic residues" evidence="5">
    <location>
        <begin position="129"/>
        <end position="139"/>
    </location>
</feature>
<keyword evidence="3" id="KW-0809">Transit peptide</keyword>
<feature type="compositionally biased region" description="Low complexity" evidence="5">
    <location>
        <begin position="109"/>
        <end position="128"/>
    </location>
</feature>
<evidence type="ECO:0000259" key="6">
    <source>
        <dbReference type="Pfam" id="PF00472"/>
    </source>
</evidence>
<dbReference type="GO" id="GO:0003747">
    <property type="term" value="F:translation release factor activity"/>
    <property type="evidence" value="ECO:0007669"/>
    <property type="project" value="InterPro"/>
</dbReference>
<organism evidence="7 8">
    <name type="scientific">Terfezia boudieri ATCC MYA-4762</name>
    <dbReference type="NCBI Taxonomy" id="1051890"/>
    <lineage>
        <taxon>Eukaryota</taxon>
        <taxon>Fungi</taxon>
        <taxon>Dikarya</taxon>
        <taxon>Ascomycota</taxon>
        <taxon>Pezizomycotina</taxon>
        <taxon>Pezizomycetes</taxon>
        <taxon>Pezizales</taxon>
        <taxon>Pezizaceae</taxon>
        <taxon>Terfezia</taxon>
    </lineage>
</organism>